<organism evidence="1 2">
    <name type="scientific">Ixodes persulcatus</name>
    <name type="common">Taiga tick</name>
    <dbReference type="NCBI Taxonomy" id="34615"/>
    <lineage>
        <taxon>Eukaryota</taxon>
        <taxon>Metazoa</taxon>
        <taxon>Ecdysozoa</taxon>
        <taxon>Arthropoda</taxon>
        <taxon>Chelicerata</taxon>
        <taxon>Arachnida</taxon>
        <taxon>Acari</taxon>
        <taxon>Parasitiformes</taxon>
        <taxon>Ixodida</taxon>
        <taxon>Ixodoidea</taxon>
        <taxon>Ixodidae</taxon>
        <taxon>Ixodinae</taxon>
        <taxon>Ixodes</taxon>
    </lineage>
</organism>
<evidence type="ECO:0000313" key="1">
    <source>
        <dbReference type="EMBL" id="KAG0432762.1"/>
    </source>
</evidence>
<reference evidence="1 2" key="1">
    <citation type="journal article" date="2020" name="Cell">
        <title>Large-Scale Comparative Analyses of Tick Genomes Elucidate Their Genetic Diversity and Vector Capacities.</title>
        <authorList>
            <consortium name="Tick Genome and Microbiome Consortium (TIGMIC)"/>
            <person name="Jia N."/>
            <person name="Wang J."/>
            <person name="Shi W."/>
            <person name="Du L."/>
            <person name="Sun Y."/>
            <person name="Zhan W."/>
            <person name="Jiang J.F."/>
            <person name="Wang Q."/>
            <person name="Zhang B."/>
            <person name="Ji P."/>
            <person name="Bell-Sakyi L."/>
            <person name="Cui X.M."/>
            <person name="Yuan T.T."/>
            <person name="Jiang B.G."/>
            <person name="Yang W.F."/>
            <person name="Lam T.T."/>
            <person name="Chang Q.C."/>
            <person name="Ding S.J."/>
            <person name="Wang X.J."/>
            <person name="Zhu J.G."/>
            <person name="Ruan X.D."/>
            <person name="Zhao L."/>
            <person name="Wei J.T."/>
            <person name="Ye R.Z."/>
            <person name="Que T.C."/>
            <person name="Du C.H."/>
            <person name="Zhou Y.H."/>
            <person name="Cheng J.X."/>
            <person name="Dai P.F."/>
            <person name="Guo W.B."/>
            <person name="Han X.H."/>
            <person name="Huang E.J."/>
            <person name="Li L.F."/>
            <person name="Wei W."/>
            <person name="Gao Y.C."/>
            <person name="Liu J.Z."/>
            <person name="Shao H.Z."/>
            <person name="Wang X."/>
            <person name="Wang C.C."/>
            <person name="Yang T.C."/>
            <person name="Huo Q.B."/>
            <person name="Li W."/>
            <person name="Chen H.Y."/>
            <person name="Chen S.E."/>
            <person name="Zhou L.G."/>
            <person name="Ni X.B."/>
            <person name="Tian J.H."/>
            <person name="Sheng Y."/>
            <person name="Liu T."/>
            <person name="Pan Y.S."/>
            <person name="Xia L.Y."/>
            <person name="Li J."/>
            <person name="Zhao F."/>
            <person name="Cao W.C."/>
        </authorList>
    </citation>
    <scope>NUCLEOTIDE SEQUENCE [LARGE SCALE GENOMIC DNA]</scope>
    <source>
        <strain evidence="1">Iper-2018</strain>
    </source>
</reference>
<name>A0AC60QFA0_IXOPE</name>
<proteinExistence type="predicted"/>
<accession>A0AC60QFA0</accession>
<dbReference type="Proteomes" id="UP000805193">
    <property type="component" value="Unassembled WGS sequence"/>
</dbReference>
<dbReference type="EMBL" id="JABSTQ010009120">
    <property type="protein sequence ID" value="KAG0432762.1"/>
    <property type="molecule type" value="Genomic_DNA"/>
</dbReference>
<protein>
    <submittedName>
        <fullName evidence="1">Uncharacterized protein</fullName>
    </submittedName>
</protein>
<evidence type="ECO:0000313" key="2">
    <source>
        <dbReference type="Proteomes" id="UP000805193"/>
    </source>
</evidence>
<sequence length="556" mass="61654">MDVSGLEKRESEQEACRMLEMGQMAFTHRRPEVTSVVDGPTNSHLKMAAPAVATSSGAAPSSLDLTQEEHRRRTFDSWPQVSPTMALKLARAGFYHVGRGRTRCFSCGTECGDWRETQGAVERHRTLSPDCAFLRSVLGRSPPEPDEALLKRSAAHRLRTFARWPLDFLDPTDLARAGFYYLQQDDRVRCAFCRGTIHNWERGDDPLVEHGRHFPCCPFLLDPSLEEGQDECGHSWREQRSHSERGPAPPLEGGHSADSPLSLLGITPHAGPKHPAQASPDARLRSFAKWPPASPLRPPDLVKAGFFYIGILDYTKCFHCDGGLCNWERGDDPWEEHARWFPKCQFVLLSKGDAFVRDSVQKHLEHMSQVARSGSAALAEHGTQPGMETEVAALLRSGDVQFYVDQGVDRETLRVALLAHVQRQQRGFSSRDELIQVLASLFSLHRRQPEGAVSSTADFHQPSGAAELASEQPAAKEEPPRTLQSSEGPAHDPEELQLENLRLKEQRLCKICLDAEVGVVFLPCGHLVACPACAASIKDCPVCRKTIVGAVRTFLS</sequence>
<comment type="caution">
    <text evidence="1">The sequence shown here is derived from an EMBL/GenBank/DDBJ whole genome shotgun (WGS) entry which is preliminary data.</text>
</comment>
<keyword evidence="2" id="KW-1185">Reference proteome</keyword>
<gene>
    <name evidence="1" type="ORF">HPB47_020533</name>
</gene>